<dbReference type="EMBL" id="CP003597">
    <property type="protein sequence ID" value="AFY88239.1"/>
    <property type="molecule type" value="Genomic_DNA"/>
</dbReference>
<dbReference type="InterPro" id="IPR032710">
    <property type="entry name" value="NTF2-like_dom_sf"/>
</dbReference>
<dbReference type="InParanoid" id="K9U1X4"/>
<dbReference type="SUPFAM" id="SSF54427">
    <property type="entry name" value="NTF2-like"/>
    <property type="match status" value="1"/>
</dbReference>
<dbReference type="HOGENOM" id="CLU_074052_0_0_3"/>
<evidence type="ECO:0008006" key="3">
    <source>
        <dbReference type="Google" id="ProtNLM"/>
    </source>
</evidence>
<keyword evidence="2" id="KW-1185">Reference proteome</keyword>
<protein>
    <recommendedName>
        <fullName evidence="3">SnoaL-like domain-containing protein</fullName>
    </recommendedName>
</protein>
<reference evidence="1 2" key="1">
    <citation type="submission" date="2012-06" db="EMBL/GenBank/DDBJ databases">
        <title>Finished chromosome of genome of Chroococcidiopsis thermalis PCC 7203.</title>
        <authorList>
            <consortium name="US DOE Joint Genome Institute"/>
            <person name="Gugger M."/>
            <person name="Coursin T."/>
            <person name="Rippka R."/>
            <person name="Tandeau De Marsac N."/>
            <person name="Huntemann M."/>
            <person name="Wei C.-L."/>
            <person name="Han J."/>
            <person name="Detter J.C."/>
            <person name="Han C."/>
            <person name="Tapia R."/>
            <person name="Davenport K."/>
            <person name="Daligault H."/>
            <person name="Erkkila T."/>
            <person name="Gu W."/>
            <person name="Munk A.C.C."/>
            <person name="Teshima H."/>
            <person name="Xu Y."/>
            <person name="Chain P."/>
            <person name="Chen A."/>
            <person name="Krypides N."/>
            <person name="Mavromatis K."/>
            <person name="Markowitz V."/>
            <person name="Szeto E."/>
            <person name="Ivanova N."/>
            <person name="Mikhailova N."/>
            <person name="Ovchinnikova G."/>
            <person name="Pagani I."/>
            <person name="Pati A."/>
            <person name="Goodwin L."/>
            <person name="Peters L."/>
            <person name="Pitluck S."/>
            <person name="Woyke T."/>
            <person name="Kerfeld C."/>
        </authorList>
    </citation>
    <scope>NUCLEOTIDE SEQUENCE [LARGE SCALE GENOMIC DNA]</scope>
    <source>
        <strain evidence="1 2">PCC 7203</strain>
    </source>
</reference>
<proteinExistence type="predicted"/>
<dbReference type="Proteomes" id="UP000010384">
    <property type="component" value="Chromosome"/>
</dbReference>
<dbReference type="eggNOG" id="ENOG502Z83E">
    <property type="taxonomic scope" value="Bacteria"/>
</dbReference>
<evidence type="ECO:0000313" key="1">
    <source>
        <dbReference type="EMBL" id="AFY88239.1"/>
    </source>
</evidence>
<gene>
    <name evidence="1" type="ORF">Chro_2770</name>
</gene>
<dbReference type="STRING" id="251229.Chro_2770"/>
<evidence type="ECO:0000313" key="2">
    <source>
        <dbReference type="Proteomes" id="UP000010384"/>
    </source>
</evidence>
<sequence length="325" mass="35619">MLFSVIGHKVRIANCKLRIVMTANLLNREIFRRSPMGKILNSLSACLLVPVLLALSVIVSSNRTVAQAPVQTPPASTPTNAPQPQPPVPLNAPAELTNIIAQIDAAANQRNINEVLKFYSPNFTHSDGLTRQSMTQALTALWKSYPQLKYQTQLLSWQPQGRATIAETVTKITGTQPQAVGNTLLDATIRSKQRYENGQIVQQEILSEQSQIKTGDKPPTVEVKLPQQVKPGQQYNFDAVVREPLGDDYLLGAAIEEPIRPDNFANPARVDLELLSSGGLFKIGRAPIKPDRYWVSAVLIRGDGMTLVTQRLNVVGKNPPAAQKP</sequence>
<dbReference type="OrthoDB" id="507769at2"/>
<name>K9U1X4_CHRTP</name>
<accession>K9U1X4</accession>
<organism evidence="1 2">
    <name type="scientific">Chroococcidiopsis thermalis (strain PCC 7203)</name>
    <dbReference type="NCBI Taxonomy" id="251229"/>
    <lineage>
        <taxon>Bacteria</taxon>
        <taxon>Bacillati</taxon>
        <taxon>Cyanobacteriota</taxon>
        <taxon>Cyanophyceae</taxon>
        <taxon>Chroococcidiopsidales</taxon>
        <taxon>Chroococcidiopsidaceae</taxon>
        <taxon>Chroococcidiopsis</taxon>
    </lineage>
</organism>
<dbReference type="AlphaFoldDB" id="K9U1X4"/>
<dbReference type="KEGG" id="cthe:Chro_2770"/>